<dbReference type="PANTHER" id="PTHR14859">
    <property type="entry name" value="CALCOFLUOR WHITE HYPERSENSITIVE PROTEIN PRECURSOR"/>
    <property type="match status" value="1"/>
</dbReference>
<keyword evidence="1" id="KW-1133">Transmembrane helix</keyword>
<dbReference type="Pfam" id="PF03372">
    <property type="entry name" value="Exo_endo_phos"/>
    <property type="match status" value="1"/>
</dbReference>
<dbReference type="RefSeq" id="WP_073151583.1">
    <property type="nucleotide sequence ID" value="NZ_FQYY01000006.1"/>
</dbReference>
<keyword evidence="1" id="KW-0472">Membrane</keyword>
<keyword evidence="1" id="KW-0812">Transmembrane</keyword>
<protein>
    <submittedName>
        <fullName evidence="3">Uncharacterized conserved protein YafD, endonuclease/exonuclease/phosphatase (EEP) superfamily</fullName>
    </submittedName>
</protein>
<dbReference type="STRING" id="579105.SAMN04488096_106190"/>
<dbReference type="Proteomes" id="UP000184225">
    <property type="component" value="Unassembled WGS sequence"/>
</dbReference>
<feature type="domain" description="Endonuclease/exonuclease/phosphatase" evidence="2">
    <location>
        <begin position="106"/>
        <end position="307"/>
    </location>
</feature>
<dbReference type="EMBL" id="FQYY01000006">
    <property type="protein sequence ID" value="SHI98108.1"/>
    <property type="molecule type" value="Genomic_DNA"/>
</dbReference>
<dbReference type="AlphaFoldDB" id="A0A1M6FK66"/>
<evidence type="ECO:0000313" key="3">
    <source>
        <dbReference type="EMBL" id="SHI98108.1"/>
    </source>
</evidence>
<dbReference type="GO" id="GO:0004519">
    <property type="term" value="F:endonuclease activity"/>
    <property type="evidence" value="ECO:0007669"/>
    <property type="project" value="UniProtKB-KW"/>
</dbReference>
<dbReference type="GO" id="GO:0016020">
    <property type="term" value="C:membrane"/>
    <property type="evidence" value="ECO:0007669"/>
    <property type="project" value="GOC"/>
</dbReference>
<dbReference type="OrthoDB" id="9796594at2"/>
<keyword evidence="4" id="KW-1185">Reference proteome</keyword>
<dbReference type="InterPro" id="IPR005135">
    <property type="entry name" value="Endo/exonuclease/phosphatase"/>
</dbReference>
<organism evidence="3 4">
    <name type="scientific">Mesonia phycicola</name>
    <dbReference type="NCBI Taxonomy" id="579105"/>
    <lineage>
        <taxon>Bacteria</taxon>
        <taxon>Pseudomonadati</taxon>
        <taxon>Bacteroidota</taxon>
        <taxon>Flavobacteriia</taxon>
        <taxon>Flavobacteriales</taxon>
        <taxon>Flavobacteriaceae</taxon>
        <taxon>Mesonia</taxon>
    </lineage>
</organism>
<feature type="transmembrane region" description="Helical" evidence="1">
    <location>
        <begin position="12"/>
        <end position="32"/>
    </location>
</feature>
<dbReference type="Gene3D" id="3.60.10.10">
    <property type="entry name" value="Endonuclease/exonuclease/phosphatase"/>
    <property type="match status" value="1"/>
</dbReference>
<dbReference type="InterPro" id="IPR036691">
    <property type="entry name" value="Endo/exonu/phosph_ase_sf"/>
</dbReference>
<dbReference type="GO" id="GO:0006506">
    <property type="term" value="P:GPI anchor biosynthetic process"/>
    <property type="evidence" value="ECO:0007669"/>
    <property type="project" value="TreeGrafter"/>
</dbReference>
<dbReference type="SUPFAM" id="SSF56219">
    <property type="entry name" value="DNase I-like"/>
    <property type="match status" value="1"/>
</dbReference>
<dbReference type="GO" id="GO:0004527">
    <property type="term" value="F:exonuclease activity"/>
    <property type="evidence" value="ECO:0007669"/>
    <property type="project" value="UniProtKB-KW"/>
</dbReference>
<keyword evidence="3" id="KW-0269">Exonuclease</keyword>
<name>A0A1M6FK66_9FLAO</name>
<evidence type="ECO:0000256" key="1">
    <source>
        <dbReference type="SAM" id="Phobius"/>
    </source>
</evidence>
<proteinExistence type="predicted"/>
<accession>A0A1M6FK66</accession>
<dbReference type="InterPro" id="IPR051916">
    <property type="entry name" value="GPI-anchor_lipid_remodeler"/>
</dbReference>
<keyword evidence="3" id="KW-0540">Nuclease</keyword>
<evidence type="ECO:0000259" key="2">
    <source>
        <dbReference type="Pfam" id="PF03372"/>
    </source>
</evidence>
<sequence length="316" mass="35871">MKPIAKKKSCFAKLILLVSIVILALSLIPNIFANYWFTDILANFKFQYIIIAILLLVLVLVFIQKKIWSLTLLIPSIIFNAYYILPYYLPSPQVSIVKPEQLKVTSINLLSSNSEINLVEKYIKSENPEVLILLEFTPQWQLNLQSTLAEYPYKKLVPRTDNFGIALISKKPITAEVQDLISTGKPSIIAEVQVNQKKIDIIATHPFPPLGKLAFEARNKQMNYLIKNRSAFSDRLLILGDFNNSSFSNHFQQLIKEDLKDSRLGFGLLPTWPANFSILQTTLDHCLVSKNITVINRSIGNNIGSDHLPISIEIEF</sequence>
<keyword evidence="3" id="KW-0378">Hydrolase</keyword>
<reference evidence="3 4" key="1">
    <citation type="submission" date="2016-11" db="EMBL/GenBank/DDBJ databases">
        <authorList>
            <person name="Jaros S."/>
            <person name="Januszkiewicz K."/>
            <person name="Wedrychowicz H."/>
        </authorList>
    </citation>
    <scope>NUCLEOTIDE SEQUENCE [LARGE SCALE GENOMIC DNA]</scope>
    <source>
        <strain evidence="3 4">DSM 21425</strain>
    </source>
</reference>
<evidence type="ECO:0000313" key="4">
    <source>
        <dbReference type="Proteomes" id="UP000184225"/>
    </source>
</evidence>
<keyword evidence="3" id="KW-0255">Endonuclease</keyword>
<feature type="transmembrane region" description="Helical" evidence="1">
    <location>
        <begin position="70"/>
        <end position="89"/>
    </location>
</feature>
<dbReference type="PANTHER" id="PTHR14859:SF1">
    <property type="entry name" value="PGAP2-INTERACTING PROTEIN"/>
    <property type="match status" value="1"/>
</dbReference>
<gene>
    <name evidence="3" type="ORF">SAMN04488096_106190</name>
</gene>
<feature type="transmembrane region" description="Helical" evidence="1">
    <location>
        <begin position="44"/>
        <end position="63"/>
    </location>
</feature>